<keyword evidence="2" id="KW-1185">Reference proteome</keyword>
<accession>A0ABN7V4Q4</accession>
<dbReference type="EMBL" id="CAJVQB010009496">
    <property type="protein sequence ID" value="CAG8730696.1"/>
    <property type="molecule type" value="Genomic_DNA"/>
</dbReference>
<protein>
    <submittedName>
        <fullName evidence="1">6512_t:CDS:1</fullName>
    </submittedName>
</protein>
<sequence length="83" mass="9579">MSISSAIILYNIQYSDLTIKGLDISENIEFSECTYNNQNDINYLDLKEDFYEASPLLNNNNEKKNSPGPLSQRSCEPLMELFY</sequence>
<evidence type="ECO:0000313" key="1">
    <source>
        <dbReference type="EMBL" id="CAG8730696.1"/>
    </source>
</evidence>
<proteinExistence type="predicted"/>
<comment type="caution">
    <text evidence="1">The sequence shown here is derived from an EMBL/GenBank/DDBJ whole genome shotgun (WGS) entry which is preliminary data.</text>
</comment>
<gene>
    <name evidence="1" type="ORF">GMARGA_LOCUS14369</name>
</gene>
<evidence type="ECO:0000313" key="2">
    <source>
        <dbReference type="Proteomes" id="UP000789901"/>
    </source>
</evidence>
<organism evidence="1 2">
    <name type="scientific">Gigaspora margarita</name>
    <dbReference type="NCBI Taxonomy" id="4874"/>
    <lineage>
        <taxon>Eukaryota</taxon>
        <taxon>Fungi</taxon>
        <taxon>Fungi incertae sedis</taxon>
        <taxon>Mucoromycota</taxon>
        <taxon>Glomeromycotina</taxon>
        <taxon>Glomeromycetes</taxon>
        <taxon>Diversisporales</taxon>
        <taxon>Gigasporaceae</taxon>
        <taxon>Gigaspora</taxon>
    </lineage>
</organism>
<dbReference type="Proteomes" id="UP000789901">
    <property type="component" value="Unassembled WGS sequence"/>
</dbReference>
<name>A0ABN7V4Q4_GIGMA</name>
<reference evidence="1 2" key="1">
    <citation type="submission" date="2021-06" db="EMBL/GenBank/DDBJ databases">
        <authorList>
            <person name="Kallberg Y."/>
            <person name="Tangrot J."/>
            <person name="Rosling A."/>
        </authorList>
    </citation>
    <scope>NUCLEOTIDE SEQUENCE [LARGE SCALE GENOMIC DNA]</scope>
    <source>
        <strain evidence="1 2">120-4 pot B 10/14</strain>
    </source>
</reference>